<feature type="transmembrane region" description="Helical" evidence="1">
    <location>
        <begin position="26"/>
        <end position="54"/>
    </location>
</feature>
<evidence type="ECO:0000313" key="3">
    <source>
        <dbReference type="Proteomes" id="UP000315648"/>
    </source>
</evidence>
<dbReference type="RefSeq" id="WP_144354070.1">
    <property type="nucleotide sequence ID" value="NZ_CBCRVV010000004.1"/>
</dbReference>
<organism evidence="2 3">
    <name type="scientific">Rariglobus hedericola</name>
    <dbReference type="NCBI Taxonomy" id="2597822"/>
    <lineage>
        <taxon>Bacteria</taxon>
        <taxon>Pseudomonadati</taxon>
        <taxon>Verrucomicrobiota</taxon>
        <taxon>Opitutia</taxon>
        <taxon>Opitutales</taxon>
        <taxon>Opitutaceae</taxon>
        <taxon>Rariglobus</taxon>
    </lineage>
</organism>
<dbReference type="OrthoDB" id="8563419at2"/>
<protein>
    <submittedName>
        <fullName evidence="2">Uncharacterized protein</fullName>
    </submittedName>
</protein>
<comment type="caution">
    <text evidence="2">The sequence shown here is derived from an EMBL/GenBank/DDBJ whole genome shotgun (WGS) entry which is preliminary data.</text>
</comment>
<name>A0A556QGP2_9BACT</name>
<keyword evidence="1" id="KW-0472">Membrane</keyword>
<keyword evidence="3" id="KW-1185">Reference proteome</keyword>
<reference evidence="2 3" key="1">
    <citation type="submission" date="2019-07" db="EMBL/GenBank/DDBJ databases">
        <title>Description of 53C-WASEF.</title>
        <authorList>
            <person name="Pitt A."/>
            <person name="Hahn M.W."/>
        </authorList>
    </citation>
    <scope>NUCLEOTIDE SEQUENCE [LARGE SCALE GENOMIC DNA]</scope>
    <source>
        <strain evidence="2 3">53C-WASEF</strain>
    </source>
</reference>
<keyword evidence="1" id="KW-0812">Transmembrane</keyword>
<dbReference type="EMBL" id="VMBG01000003">
    <property type="protein sequence ID" value="TSJ75797.1"/>
    <property type="molecule type" value="Genomic_DNA"/>
</dbReference>
<feature type="transmembrane region" description="Helical" evidence="1">
    <location>
        <begin position="99"/>
        <end position="122"/>
    </location>
</feature>
<gene>
    <name evidence="2" type="ORF">FPL22_16160</name>
</gene>
<dbReference type="Proteomes" id="UP000315648">
    <property type="component" value="Unassembled WGS sequence"/>
</dbReference>
<sequence>MADRCLAAGRAGGLALRVQQNDEREFSLMLAIFSVSAGMVGVCLTGIGLLQVVTSVKKAGTISDELLAVDAGLFLVCCLLIFGSFRLKRDGIRQRLQKAADTAFFLGLVLMAIICVLITMAFV</sequence>
<evidence type="ECO:0000256" key="1">
    <source>
        <dbReference type="SAM" id="Phobius"/>
    </source>
</evidence>
<accession>A0A556QGP2</accession>
<evidence type="ECO:0000313" key="2">
    <source>
        <dbReference type="EMBL" id="TSJ75797.1"/>
    </source>
</evidence>
<feature type="transmembrane region" description="Helical" evidence="1">
    <location>
        <begin position="66"/>
        <end position="87"/>
    </location>
</feature>
<keyword evidence="1" id="KW-1133">Transmembrane helix</keyword>
<proteinExistence type="predicted"/>
<dbReference type="AlphaFoldDB" id="A0A556QGP2"/>